<protein>
    <submittedName>
        <fullName evidence="7">DMT family transporter</fullName>
    </submittedName>
</protein>
<proteinExistence type="predicted"/>
<dbReference type="InterPro" id="IPR037185">
    <property type="entry name" value="EmrE-like"/>
</dbReference>
<dbReference type="EMBL" id="JAUCBP010000007">
    <property type="protein sequence ID" value="MDM7860955.1"/>
    <property type="molecule type" value="Genomic_DNA"/>
</dbReference>
<dbReference type="PANTHER" id="PTHR32322">
    <property type="entry name" value="INNER MEMBRANE TRANSPORTER"/>
    <property type="match status" value="1"/>
</dbReference>
<name>A0ABT7SXQ7_9ALTE</name>
<gene>
    <name evidence="7" type="ORF">QTP81_10135</name>
</gene>
<dbReference type="SUPFAM" id="SSF103481">
    <property type="entry name" value="Multidrug resistance efflux transporter EmrE"/>
    <property type="match status" value="1"/>
</dbReference>
<dbReference type="PANTHER" id="PTHR32322:SF9">
    <property type="entry name" value="AMINO-ACID METABOLITE EFFLUX PUMP-RELATED"/>
    <property type="match status" value="1"/>
</dbReference>
<feature type="transmembrane region" description="Helical" evidence="5">
    <location>
        <begin position="25"/>
        <end position="44"/>
    </location>
</feature>
<evidence type="ECO:0000256" key="5">
    <source>
        <dbReference type="SAM" id="Phobius"/>
    </source>
</evidence>
<evidence type="ECO:0000313" key="8">
    <source>
        <dbReference type="Proteomes" id="UP001234343"/>
    </source>
</evidence>
<feature type="transmembrane region" description="Helical" evidence="5">
    <location>
        <begin position="221"/>
        <end position="240"/>
    </location>
</feature>
<dbReference type="InterPro" id="IPR000620">
    <property type="entry name" value="EamA_dom"/>
</dbReference>
<evidence type="ECO:0000313" key="7">
    <source>
        <dbReference type="EMBL" id="MDM7860955.1"/>
    </source>
</evidence>
<evidence type="ECO:0000256" key="3">
    <source>
        <dbReference type="ARBA" id="ARBA00022989"/>
    </source>
</evidence>
<evidence type="ECO:0000256" key="4">
    <source>
        <dbReference type="ARBA" id="ARBA00023136"/>
    </source>
</evidence>
<reference evidence="7 8" key="1">
    <citation type="submission" date="2023-06" db="EMBL/GenBank/DDBJ databases">
        <title>Alteromonas sp. ASW11-36 isolated from intertidal sand.</title>
        <authorList>
            <person name="Li Y."/>
        </authorList>
    </citation>
    <scope>NUCLEOTIDE SEQUENCE [LARGE SCALE GENOMIC DNA]</scope>
    <source>
        <strain evidence="7 8">ASW11-36</strain>
    </source>
</reference>
<keyword evidence="8" id="KW-1185">Reference proteome</keyword>
<evidence type="ECO:0000256" key="1">
    <source>
        <dbReference type="ARBA" id="ARBA00004141"/>
    </source>
</evidence>
<feature type="transmembrane region" description="Helical" evidence="5">
    <location>
        <begin position="158"/>
        <end position="179"/>
    </location>
</feature>
<dbReference type="Proteomes" id="UP001234343">
    <property type="component" value="Unassembled WGS sequence"/>
</dbReference>
<feature type="transmembrane region" description="Helical" evidence="5">
    <location>
        <begin position="131"/>
        <end position="151"/>
    </location>
</feature>
<comment type="subcellular location">
    <subcellularLocation>
        <location evidence="1">Membrane</location>
        <topology evidence="1">Multi-pass membrane protein</topology>
    </subcellularLocation>
</comment>
<feature type="transmembrane region" description="Helical" evidence="5">
    <location>
        <begin position="191"/>
        <end position="209"/>
    </location>
</feature>
<dbReference type="Pfam" id="PF00892">
    <property type="entry name" value="EamA"/>
    <property type="match status" value="1"/>
</dbReference>
<keyword evidence="4 5" id="KW-0472">Membrane</keyword>
<dbReference type="InterPro" id="IPR050638">
    <property type="entry name" value="AA-Vitamin_Transporters"/>
</dbReference>
<keyword evidence="2 5" id="KW-0812">Transmembrane</keyword>
<keyword evidence="3 5" id="KW-1133">Transmembrane helix</keyword>
<sequence>MAFAANSVFCRWALGEASIDPASFTAIRLLSGTVILVVLVALANARPSKLLSSGSWLGALMLFIYAAAFSFAYVHLTAATGALVLFGSVQICMFGISVYRGTTLSIMQWSGLITAFMGLMVLLIPDVAAPSLLGFVLMTLSGFAWGVYSLLGQTSQAPLLSTGANFCRTLPFVSLLLIFTFDNATITQKGVLLAMGSGGLASAIGYAIWYKVLPHLQAATAATSQLTVPLITALGGVVFISESITLTLIAASVLTLGGIYIVIKGKKA</sequence>
<comment type="caution">
    <text evidence="7">The sequence shown here is derived from an EMBL/GenBank/DDBJ whole genome shotgun (WGS) entry which is preliminary data.</text>
</comment>
<evidence type="ECO:0000256" key="2">
    <source>
        <dbReference type="ARBA" id="ARBA00022692"/>
    </source>
</evidence>
<feature type="transmembrane region" description="Helical" evidence="5">
    <location>
        <begin position="56"/>
        <end position="76"/>
    </location>
</feature>
<evidence type="ECO:0000259" key="6">
    <source>
        <dbReference type="Pfam" id="PF00892"/>
    </source>
</evidence>
<dbReference type="RefSeq" id="WP_289365240.1">
    <property type="nucleotide sequence ID" value="NZ_JAUCBP010000007.1"/>
</dbReference>
<feature type="domain" description="EamA" evidence="6">
    <location>
        <begin position="133"/>
        <end position="263"/>
    </location>
</feature>
<organism evidence="7 8">
    <name type="scientific">Alteromonas arenosi</name>
    <dbReference type="NCBI Taxonomy" id="3055817"/>
    <lineage>
        <taxon>Bacteria</taxon>
        <taxon>Pseudomonadati</taxon>
        <taxon>Pseudomonadota</taxon>
        <taxon>Gammaproteobacteria</taxon>
        <taxon>Alteromonadales</taxon>
        <taxon>Alteromonadaceae</taxon>
        <taxon>Alteromonas/Salinimonas group</taxon>
        <taxon>Alteromonas</taxon>
    </lineage>
</organism>
<accession>A0ABT7SXQ7</accession>
<feature type="transmembrane region" description="Helical" evidence="5">
    <location>
        <begin position="246"/>
        <end position="263"/>
    </location>
</feature>
<feature type="transmembrane region" description="Helical" evidence="5">
    <location>
        <begin position="82"/>
        <end position="99"/>
    </location>
</feature>
<feature type="transmembrane region" description="Helical" evidence="5">
    <location>
        <begin position="106"/>
        <end position="125"/>
    </location>
</feature>